<dbReference type="PROSITE" id="PS51257">
    <property type="entry name" value="PROKAR_LIPOPROTEIN"/>
    <property type="match status" value="1"/>
</dbReference>
<dbReference type="Proteomes" id="UP001144612">
    <property type="component" value="Unassembled WGS sequence"/>
</dbReference>
<evidence type="ECO:0008006" key="3">
    <source>
        <dbReference type="Google" id="ProtNLM"/>
    </source>
</evidence>
<organism evidence="1 2">
    <name type="scientific">Clostridium brassicae</name>
    <dbReference type="NCBI Taxonomy" id="2999072"/>
    <lineage>
        <taxon>Bacteria</taxon>
        <taxon>Bacillati</taxon>
        <taxon>Bacillota</taxon>
        <taxon>Clostridia</taxon>
        <taxon>Eubacteriales</taxon>
        <taxon>Clostridiaceae</taxon>
        <taxon>Clostridium</taxon>
    </lineage>
</organism>
<comment type="caution">
    <text evidence="1">The sequence shown here is derived from an EMBL/GenBank/DDBJ whole genome shotgun (WGS) entry which is preliminary data.</text>
</comment>
<accession>A0ABT4D5F4</accession>
<reference evidence="1" key="1">
    <citation type="submission" date="2022-12" db="EMBL/GenBank/DDBJ databases">
        <title>Clostridium sp. nov., isolated from industrial wastewater.</title>
        <authorList>
            <person name="Jiayan W."/>
        </authorList>
    </citation>
    <scope>NUCLEOTIDE SEQUENCE</scope>
    <source>
        <strain evidence="1">ZC22-4</strain>
    </source>
</reference>
<evidence type="ECO:0000313" key="2">
    <source>
        <dbReference type="Proteomes" id="UP001144612"/>
    </source>
</evidence>
<gene>
    <name evidence="1" type="ORF">OW729_02755</name>
</gene>
<sequence length="458" mass="53560">MNKRIKGIGLIVFIFIFLSGCSVMKSPVELIQKPKVISKNIKEEYILSEILSKEETLTLSLSQKDMESIRSIDLDQDGKDELIVLFKENKDVFRGENKYGIIILKQLNGKWHEINRIYQKAYGVDLVECKDVTGDKKPDIIIGWNGKKEDEKLLNVYSWSKGYFHFLYKDMYKEIGIDDLDNDGKNEVVLLKKVAKSDAVSLEVFKYFNEKINNIDKFIIKNKNYYNTMKIGNVINNKKGIFIDFDMGTLLSYTDLLVLQNNKLVDIFKNESLDKPKTLKRDFIKSKDVNNDGIIEIGLTEKLLYPTKDEKTYHLINKNKLPVVNGWYQWNGKEGINLVLREYCNYDLGYKIVIPEKWGNEFTISASYEENSEVNKVEFFSLDSKQRIENHIFSIENLSKDEWDKEKDILKNKKYIVLKEDENNVILGVFPNIKVENSKYFMDEDNLRKSFYIIKKGD</sequence>
<dbReference type="InterPro" id="IPR028994">
    <property type="entry name" value="Integrin_alpha_N"/>
</dbReference>
<protein>
    <recommendedName>
        <fullName evidence="3">VCBS repeat-containing protein</fullName>
    </recommendedName>
</protein>
<dbReference type="EMBL" id="JAPQFJ010000002">
    <property type="protein sequence ID" value="MCY6957523.1"/>
    <property type="molecule type" value="Genomic_DNA"/>
</dbReference>
<dbReference type="RefSeq" id="WP_268059904.1">
    <property type="nucleotide sequence ID" value="NZ_JAPQFJ010000002.1"/>
</dbReference>
<evidence type="ECO:0000313" key="1">
    <source>
        <dbReference type="EMBL" id="MCY6957523.1"/>
    </source>
</evidence>
<keyword evidence="2" id="KW-1185">Reference proteome</keyword>
<dbReference type="SUPFAM" id="SSF69318">
    <property type="entry name" value="Integrin alpha N-terminal domain"/>
    <property type="match status" value="1"/>
</dbReference>
<proteinExistence type="predicted"/>
<name>A0ABT4D5F4_9CLOT</name>